<dbReference type="AlphaFoldDB" id="A0A9X3MUH9"/>
<dbReference type="Gene3D" id="2.50.20.20">
    <property type="match status" value="1"/>
</dbReference>
<sequence length="290" mass="30476">MSTRALLVMLCGAAIALSGCGAKEAAVVKGAFEQDIKSANIELTMSVKSAQEAVNVSLAGPYQSNGKDKLPSADLALKVQGATPKTIEGRLISTGDNAFVEYEGETYEVGKDKIAELEKQGAAGGTNQLSAADIRQLMGTMQDWFPESDTQENADLDGEPVTRVTGKLDLSEALTDLKGLASKPGMSGVEELKQLSGGDIKRIERMVSDPKFTIDVGKSDGKLRRIQASIKVDDKSDSGTLDFSLRFKDVDKPVTINAPSSGKPIEALGQKLGEEFGSGSSGGTTDAQVN</sequence>
<keyword evidence="4" id="KW-1185">Reference proteome</keyword>
<evidence type="ECO:0000256" key="2">
    <source>
        <dbReference type="SAM" id="SignalP"/>
    </source>
</evidence>
<evidence type="ECO:0008006" key="5">
    <source>
        <dbReference type="Google" id="ProtNLM"/>
    </source>
</evidence>
<evidence type="ECO:0000313" key="4">
    <source>
        <dbReference type="Proteomes" id="UP001149140"/>
    </source>
</evidence>
<feature type="chain" id="PRO_5040879847" description="LppX_LprAFG lipoprotein" evidence="2">
    <location>
        <begin position="26"/>
        <end position="290"/>
    </location>
</feature>
<dbReference type="Proteomes" id="UP001149140">
    <property type="component" value="Unassembled WGS sequence"/>
</dbReference>
<feature type="signal peptide" evidence="2">
    <location>
        <begin position="1"/>
        <end position="25"/>
    </location>
</feature>
<proteinExistence type="predicted"/>
<accession>A0A9X3MUH9</accession>
<dbReference type="RefSeq" id="WP_270042104.1">
    <property type="nucleotide sequence ID" value="NZ_JAPDOD010000021.1"/>
</dbReference>
<gene>
    <name evidence="3" type="ORF">OM076_21500</name>
</gene>
<evidence type="ECO:0000256" key="1">
    <source>
        <dbReference type="SAM" id="MobiDB-lite"/>
    </source>
</evidence>
<protein>
    <recommendedName>
        <fullName evidence="5">LppX_LprAFG lipoprotein</fullName>
    </recommendedName>
</protein>
<keyword evidence="2" id="KW-0732">Signal</keyword>
<dbReference type="EMBL" id="JAPDOD010000021">
    <property type="protein sequence ID" value="MDA0162864.1"/>
    <property type="molecule type" value="Genomic_DNA"/>
</dbReference>
<organism evidence="3 4">
    <name type="scientific">Solirubrobacter ginsenosidimutans</name>
    <dbReference type="NCBI Taxonomy" id="490573"/>
    <lineage>
        <taxon>Bacteria</taxon>
        <taxon>Bacillati</taxon>
        <taxon>Actinomycetota</taxon>
        <taxon>Thermoleophilia</taxon>
        <taxon>Solirubrobacterales</taxon>
        <taxon>Solirubrobacteraceae</taxon>
        <taxon>Solirubrobacter</taxon>
    </lineage>
</organism>
<dbReference type="PROSITE" id="PS51257">
    <property type="entry name" value="PROKAR_LIPOPROTEIN"/>
    <property type="match status" value="1"/>
</dbReference>
<feature type="region of interest" description="Disordered" evidence="1">
    <location>
        <begin position="255"/>
        <end position="290"/>
    </location>
</feature>
<reference evidence="3" key="1">
    <citation type="submission" date="2022-10" db="EMBL/GenBank/DDBJ databases">
        <title>The WGS of Solirubrobacter ginsenosidimutans DSM 21036.</title>
        <authorList>
            <person name="Jiang Z."/>
        </authorList>
    </citation>
    <scope>NUCLEOTIDE SEQUENCE</scope>
    <source>
        <strain evidence="3">DSM 21036</strain>
    </source>
</reference>
<comment type="caution">
    <text evidence="3">The sequence shown here is derived from an EMBL/GenBank/DDBJ whole genome shotgun (WGS) entry which is preliminary data.</text>
</comment>
<name>A0A9X3MUH9_9ACTN</name>
<evidence type="ECO:0000313" key="3">
    <source>
        <dbReference type="EMBL" id="MDA0162864.1"/>
    </source>
</evidence>